<evidence type="ECO:0000256" key="1">
    <source>
        <dbReference type="SAM" id="MobiDB-lite"/>
    </source>
</evidence>
<name>A0A1G7XSB1_9PROT</name>
<dbReference type="EMBL" id="FNCV01000003">
    <property type="protein sequence ID" value="SDG86996.1"/>
    <property type="molecule type" value="Genomic_DNA"/>
</dbReference>
<gene>
    <name evidence="2" type="ORF">SAMN05421742_10377</name>
</gene>
<reference evidence="3" key="1">
    <citation type="submission" date="2016-10" db="EMBL/GenBank/DDBJ databases">
        <authorList>
            <person name="Varghese N."/>
            <person name="Submissions S."/>
        </authorList>
    </citation>
    <scope>NUCLEOTIDE SEQUENCE [LARGE SCALE GENOMIC DNA]</scope>
    <source>
        <strain evidence="3">930I</strain>
    </source>
</reference>
<evidence type="ECO:0000313" key="3">
    <source>
        <dbReference type="Proteomes" id="UP000217076"/>
    </source>
</evidence>
<protein>
    <submittedName>
        <fullName evidence="2">Uncharacterized protein</fullName>
    </submittedName>
</protein>
<sequence>MTATSLTSPSPTGDSPASSSPLQQLAQASPANLEAIADGGLNVSQGVALPGAGLRSVVPASLGTTYAFPTADVAFSQEGPSLVVSSDQGEVVLEDFFVLADSGLPPALSLADGTVVTVEDAIAAIPGFDADAIATAAGGGAGGGGGGAAFGAYDPGSLGDGLDQSDLGGDLDLGLAGPAATADEFTDTTPVEEAEPEIVGSGAFIDGEFNAALVFGDAAPWSQQYSYDASMNTAFGQGNWDQVYQARNGENVFNMGYDFLWIDGGNGQTAWFDSFVEQFRDEMETYVESGGTLLLNAGRWYGESPLDLGFGAQLAYEFYEYDVRLTEAGQDLIGDGLASTYSGTYFSHDGILDQDGDLSALIVGLSEQQSLVLAEQDYGAGHVVLGGMTAAHFHQPSGDAFELEANILEHAASHAADYPVV</sequence>
<feature type="region of interest" description="Disordered" evidence="1">
    <location>
        <begin position="1"/>
        <end position="25"/>
    </location>
</feature>
<dbReference type="AlphaFoldDB" id="A0A1G7XSB1"/>
<proteinExistence type="predicted"/>
<feature type="compositionally biased region" description="Low complexity" evidence="1">
    <location>
        <begin position="15"/>
        <end position="25"/>
    </location>
</feature>
<dbReference type="OrthoDB" id="5561919at2"/>
<accession>A0A1G7XSB1</accession>
<feature type="compositionally biased region" description="Polar residues" evidence="1">
    <location>
        <begin position="1"/>
        <end position="13"/>
    </location>
</feature>
<dbReference type="Proteomes" id="UP000217076">
    <property type="component" value="Unassembled WGS sequence"/>
</dbReference>
<dbReference type="RefSeq" id="WP_143130939.1">
    <property type="nucleotide sequence ID" value="NZ_FNCV01000003.1"/>
</dbReference>
<dbReference type="STRING" id="83401.SAMN05421742_10377"/>
<evidence type="ECO:0000313" key="2">
    <source>
        <dbReference type="EMBL" id="SDG86996.1"/>
    </source>
</evidence>
<organism evidence="2 3">
    <name type="scientific">Roseospirillum parvum</name>
    <dbReference type="NCBI Taxonomy" id="83401"/>
    <lineage>
        <taxon>Bacteria</taxon>
        <taxon>Pseudomonadati</taxon>
        <taxon>Pseudomonadota</taxon>
        <taxon>Alphaproteobacteria</taxon>
        <taxon>Rhodospirillales</taxon>
        <taxon>Rhodospirillaceae</taxon>
        <taxon>Roseospirillum</taxon>
    </lineage>
</organism>
<keyword evidence="3" id="KW-1185">Reference proteome</keyword>